<dbReference type="SMART" id="SM00387">
    <property type="entry name" value="HATPase_c"/>
    <property type="match status" value="1"/>
</dbReference>
<keyword evidence="10 11" id="KW-0472">Membrane</keyword>
<dbReference type="Pfam" id="PF00672">
    <property type="entry name" value="HAMP"/>
    <property type="match status" value="1"/>
</dbReference>
<comment type="caution">
    <text evidence="14">The sequence shown here is derived from an EMBL/GenBank/DDBJ whole genome shotgun (WGS) entry which is preliminary data.</text>
</comment>
<evidence type="ECO:0000256" key="8">
    <source>
        <dbReference type="ARBA" id="ARBA00022989"/>
    </source>
</evidence>
<evidence type="ECO:0000313" key="15">
    <source>
        <dbReference type="Proteomes" id="UP000532121"/>
    </source>
</evidence>
<keyword evidence="6 11" id="KW-0812">Transmembrane</keyword>
<feature type="domain" description="HAMP" evidence="13">
    <location>
        <begin position="175"/>
        <end position="227"/>
    </location>
</feature>
<dbReference type="InterPro" id="IPR003660">
    <property type="entry name" value="HAMP_dom"/>
</dbReference>
<name>A0A7X9LCS9_STRRT</name>
<proteinExistence type="predicted"/>
<keyword evidence="8 11" id="KW-1133">Transmembrane helix</keyword>
<evidence type="ECO:0000259" key="12">
    <source>
        <dbReference type="PROSITE" id="PS50109"/>
    </source>
</evidence>
<dbReference type="CDD" id="cd00082">
    <property type="entry name" value="HisKA"/>
    <property type="match status" value="1"/>
</dbReference>
<feature type="transmembrane region" description="Helical" evidence="11">
    <location>
        <begin position="12"/>
        <end position="36"/>
    </location>
</feature>
<organism evidence="14 15">
    <name type="scientific">Streptococcus ratti</name>
    <dbReference type="NCBI Taxonomy" id="1341"/>
    <lineage>
        <taxon>Bacteria</taxon>
        <taxon>Bacillati</taxon>
        <taxon>Bacillota</taxon>
        <taxon>Bacilli</taxon>
        <taxon>Lactobacillales</taxon>
        <taxon>Streptococcaceae</taxon>
        <taxon>Streptococcus</taxon>
    </lineage>
</organism>
<evidence type="ECO:0000256" key="2">
    <source>
        <dbReference type="ARBA" id="ARBA00004141"/>
    </source>
</evidence>
<dbReference type="GO" id="GO:0000155">
    <property type="term" value="F:phosphorelay sensor kinase activity"/>
    <property type="evidence" value="ECO:0007669"/>
    <property type="project" value="InterPro"/>
</dbReference>
<dbReference type="Pfam" id="PF02518">
    <property type="entry name" value="HATPase_c"/>
    <property type="match status" value="1"/>
</dbReference>
<evidence type="ECO:0000259" key="13">
    <source>
        <dbReference type="PROSITE" id="PS50885"/>
    </source>
</evidence>
<reference evidence="14 15" key="1">
    <citation type="submission" date="2020-04" db="EMBL/GenBank/DDBJ databases">
        <title>MicrobeNet Type strains.</title>
        <authorList>
            <person name="Nicholson A.C."/>
        </authorList>
    </citation>
    <scope>NUCLEOTIDE SEQUENCE [LARGE SCALE GENOMIC DNA]</scope>
    <source>
        <strain evidence="14 15">DSM 22768</strain>
    </source>
</reference>
<dbReference type="InterPro" id="IPR003594">
    <property type="entry name" value="HATPase_dom"/>
</dbReference>
<protein>
    <recommendedName>
        <fullName evidence="3">histidine kinase</fullName>
        <ecNumber evidence="3">2.7.13.3</ecNumber>
    </recommendedName>
</protein>
<dbReference type="RefSeq" id="WP_193523081.1">
    <property type="nucleotide sequence ID" value="NZ_JABASA010000004.1"/>
</dbReference>
<evidence type="ECO:0000256" key="6">
    <source>
        <dbReference type="ARBA" id="ARBA00022692"/>
    </source>
</evidence>
<evidence type="ECO:0000313" key="14">
    <source>
        <dbReference type="EMBL" id="NMD48587.1"/>
    </source>
</evidence>
<evidence type="ECO:0000256" key="11">
    <source>
        <dbReference type="SAM" id="Phobius"/>
    </source>
</evidence>
<dbReference type="AlphaFoldDB" id="A0A7X9LCS9"/>
<evidence type="ECO:0000256" key="10">
    <source>
        <dbReference type="ARBA" id="ARBA00023136"/>
    </source>
</evidence>
<dbReference type="Gene3D" id="1.10.287.130">
    <property type="match status" value="1"/>
</dbReference>
<keyword evidence="4" id="KW-0597">Phosphoprotein</keyword>
<dbReference type="InterPro" id="IPR005467">
    <property type="entry name" value="His_kinase_dom"/>
</dbReference>
<dbReference type="PANTHER" id="PTHR45528">
    <property type="entry name" value="SENSOR HISTIDINE KINASE CPXA"/>
    <property type="match status" value="1"/>
</dbReference>
<dbReference type="InterPro" id="IPR008358">
    <property type="entry name" value="Sig_transdc_His_kin/Pase_MprB"/>
</dbReference>
<dbReference type="SMART" id="SM00304">
    <property type="entry name" value="HAMP"/>
    <property type="match status" value="1"/>
</dbReference>
<dbReference type="SUPFAM" id="SSF55874">
    <property type="entry name" value="ATPase domain of HSP90 chaperone/DNA topoisomerase II/histidine kinase"/>
    <property type="match status" value="1"/>
</dbReference>
<accession>A0A7X9LCS9</accession>
<evidence type="ECO:0000256" key="5">
    <source>
        <dbReference type="ARBA" id="ARBA00022679"/>
    </source>
</evidence>
<dbReference type="InterPro" id="IPR036097">
    <property type="entry name" value="HisK_dim/P_sf"/>
</dbReference>
<comment type="catalytic activity">
    <reaction evidence="1">
        <text>ATP + protein L-histidine = ADP + protein N-phospho-L-histidine.</text>
        <dbReference type="EC" id="2.7.13.3"/>
    </reaction>
</comment>
<feature type="transmembrane region" description="Helical" evidence="11">
    <location>
        <begin position="152"/>
        <end position="174"/>
    </location>
</feature>
<gene>
    <name evidence="14" type="ORF">HHO37_02600</name>
</gene>
<feature type="domain" description="Histidine kinase" evidence="12">
    <location>
        <begin position="242"/>
        <end position="459"/>
    </location>
</feature>
<evidence type="ECO:0000256" key="1">
    <source>
        <dbReference type="ARBA" id="ARBA00000085"/>
    </source>
</evidence>
<comment type="subcellular location">
    <subcellularLocation>
        <location evidence="2">Membrane</location>
        <topology evidence="2">Multi-pass membrane protein</topology>
    </subcellularLocation>
</comment>
<dbReference type="InterPro" id="IPR050398">
    <property type="entry name" value="HssS/ArlS-like"/>
</dbReference>
<keyword evidence="5" id="KW-0808">Transferase</keyword>
<dbReference type="InterPro" id="IPR036890">
    <property type="entry name" value="HATPase_C_sf"/>
</dbReference>
<evidence type="ECO:0000256" key="7">
    <source>
        <dbReference type="ARBA" id="ARBA00022777"/>
    </source>
</evidence>
<keyword evidence="7 14" id="KW-0418">Kinase</keyword>
<dbReference type="InterPro" id="IPR003661">
    <property type="entry name" value="HisK_dim/P_dom"/>
</dbReference>
<dbReference type="Gene3D" id="3.30.565.10">
    <property type="entry name" value="Histidine kinase-like ATPase, C-terminal domain"/>
    <property type="match status" value="1"/>
</dbReference>
<dbReference type="Gene3D" id="6.10.340.10">
    <property type="match status" value="1"/>
</dbReference>
<dbReference type="Pfam" id="PF00512">
    <property type="entry name" value="HisKA"/>
    <property type="match status" value="1"/>
</dbReference>
<dbReference type="SUPFAM" id="SSF47384">
    <property type="entry name" value="Homodimeric domain of signal transducing histidine kinase"/>
    <property type="match status" value="1"/>
</dbReference>
<dbReference type="PRINTS" id="PR01780">
    <property type="entry name" value="LANTIREGPROT"/>
</dbReference>
<sequence length="460" mass="51926">MAVKRPVRSLKLVFGTYFLSIILACSLAAVLVLLAFNMLYNSGLAIPANQTEKILLHQKKQLEKSANFHPQQLPKDSRYILLDKSGKIKKSNMSSKLQATALRVAKGQETDPSIYGYFMTFERQDGLLVVNYQLVGRYRFSWMNRYLPSAQFLAILIFALINLLLFALVTFHFARRLQRQLSPIIATTQKIAKQDLDFTVQSSGIKEFNQVLNSLDTMRAALRDSLMRSWQLEQEKQDQIAALTHDIKTPLTVIKGNTELLMQTELSENQKTFVGYSLKNIGQVETYLQQLSYLAKNSQLQDFHPEKIKVTAFLEELSQNSQSLAATRDIKVQFFNDLSDTQLTAYWDKGLLERALMNIIANAVEHSPKGSQLQLVCHLEDALFQFTCLDSGQGFSSTALEKAKLQFFKVDTSRHNRQHSGLGLTIADNIIRLHGGSLNLSNDAKTVGAKVEVLLPLTKM</sequence>
<keyword evidence="9" id="KW-0902">Two-component regulatory system</keyword>
<evidence type="ECO:0000256" key="9">
    <source>
        <dbReference type="ARBA" id="ARBA00023012"/>
    </source>
</evidence>
<dbReference type="PROSITE" id="PS50109">
    <property type="entry name" value="HIS_KIN"/>
    <property type="match status" value="1"/>
</dbReference>
<evidence type="ECO:0000256" key="4">
    <source>
        <dbReference type="ARBA" id="ARBA00022553"/>
    </source>
</evidence>
<dbReference type="Proteomes" id="UP000532121">
    <property type="component" value="Unassembled WGS sequence"/>
</dbReference>
<dbReference type="EC" id="2.7.13.3" evidence="3"/>
<dbReference type="PANTHER" id="PTHR45528:SF8">
    <property type="entry name" value="HISTIDINE KINASE"/>
    <property type="match status" value="1"/>
</dbReference>
<dbReference type="SMART" id="SM00388">
    <property type="entry name" value="HisKA"/>
    <property type="match status" value="1"/>
</dbReference>
<dbReference type="PROSITE" id="PS50885">
    <property type="entry name" value="HAMP"/>
    <property type="match status" value="1"/>
</dbReference>
<dbReference type="EMBL" id="JABASA010000004">
    <property type="protein sequence ID" value="NMD48587.1"/>
    <property type="molecule type" value="Genomic_DNA"/>
</dbReference>
<dbReference type="PROSITE" id="PS51257">
    <property type="entry name" value="PROKAR_LIPOPROTEIN"/>
    <property type="match status" value="1"/>
</dbReference>
<dbReference type="GO" id="GO:0005886">
    <property type="term" value="C:plasma membrane"/>
    <property type="evidence" value="ECO:0007669"/>
    <property type="project" value="TreeGrafter"/>
</dbReference>
<evidence type="ECO:0000256" key="3">
    <source>
        <dbReference type="ARBA" id="ARBA00012438"/>
    </source>
</evidence>